<gene>
    <name evidence="1" type="ORF">SELMODRAFT_425799</name>
</gene>
<organism evidence="2">
    <name type="scientific">Selaginella moellendorffii</name>
    <name type="common">Spikemoss</name>
    <dbReference type="NCBI Taxonomy" id="88036"/>
    <lineage>
        <taxon>Eukaryota</taxon>
        <taxon>Viridiplantae</taxon>
        <taxon>Streptophyta</taxon>
        <taxon>Embryophyta</taxon>
        <taxon>Tracheophyta</taxon>
        <taxon>Lycopodiopsida</taxon>
        <taxon>Selaginellales</taxon>
        <taxon>Selaginellaceae</taxon>
        <taxon>Selaginella</taxon>
    </lineage>
</organism>
<dbReference type="InParanoid" id="D8SUC1"/>
<evidence type="ECO:0000313" key="2">
    <source>
        <dbReference type="Proteomes" id="UP000001514"/>
    </source>
</evidence>
<name>D8SUC1_SELML</name>
<evidence type="ECO:0000313" key="1">
    <source>
        <dbReference type="EMBL" id="EFJ12049.1"/>
    </source>
</evidence>
<sequence>MGVNEISFEGIKSDEVAKVVAQAAKFLGWDVSRDLVLKLLRSSTELDRWTKFQSSSTTFSTEPEQDLCELLINLWEQDAAQCFCWKQDAYLHSHLVKLCGVVTTRDLNHPEVAELAIDVMDVLQRHTAGKLGTQSQDPQVRELCGRSLRDGGHRARASEAGKKALCDIAQERINELSKLQEPDPHRWCQPLATLPGHPEVEAFLRGPQETFTQHSRGAELCGSYFDGKVHECQGRCWWTSEGFVLPHSQDSECVCCDEEGLPLALRKL</sequence>
<accession>D8SUC1</accession>
<dbReference type="AlphaFoldDB" id="D8SUC1"/>
<protein>
    <submittedName>
        <fullName evidence="1">Uncharacterized protein</fullName>
    </submittedName>
</protein>
<dbReference type="Gramene" id="EFJ12049">
    <property type="protein sequence ID" value="EFJ12049"/>
    <property type="gene ID" value="SELMODRAFT_425799"/>
</dbReference>
<proteinExistence type="predicted"/>
<dbReference type="KEGG" id="smo:SELMODRAFT_425799"/>
<dbReference type="EMBL" id="GL377642">
    <property type="protein sequence ID" value="EFJ12049.1"/>
    <property type="molecule type" value="Genomic_DNA"/>
</dbReference>
<keyword evidence="2" id="KW-1185">Reference proteome</keyword>
<dbReference type="HOGENOM" id="CLU_938110_0_0_1"/>
<dbReference type="Proteomes" id="UP000001514">
    <property type="component" value="Unassembled WGS sequence"/>
</dbReference>
<reference evidence="1 2" key="1">
    <citation type="journal article" date="2011" name="Science">
        <title>The Selaginella genome identifies genetic changes associated with the evolution of vascular plants.</title>
        <authorList>
            <person name="Banks J.A."/>
            <person name="Nishiyama T."/>
            <person name="Hasebe M."/>
            <person name="Bowman J.L."/>
            <person name="Gribskov M."/>
            <person name="dePamphilis C."/>
            <person name="Albert V.A."/>
            <person name="Aono N."/>
            <person name="Aoyama T."/>
            <person name="Ambrose B.A."/>
            <person name="Ashton N.W."/>
            <person name="Axtell M.J."/>
            <person name="Barker E."/>
            <person name="Barker M.S."/>
            <person name="Bennetzen J.L."/>
            <person name="Bonawitz N.D."/>
            <person name="Chapple C."/>
            <person name="Cheng C."/>
            <person name="Correa L.G."/>
            <person name="Dacre M."/>
            <person name="DeBarry J."/>
            <person name="Dreyer I."/>
            <person name="Elias M."/>
            <person name="Engstrom E.M."/>
            <person name="Estelle M."/>
            <person name="Feng L."/>
            <person name="Finet C."/>
            <person name="Floyd S.K."/>
            <person name="Frommer W.B."/>
            <person name="Fujita T."/>
            <person name="Gramzow L."/>
            <person name="Gutensohn M."/>
            <person name="Harholt J."/>
            <person name="Hattori M."/>
            <person name="Heyl A."/>
            <person name="Hirai T."/>
            <person name="Hiwatashi Y."/>
            <person name="Ishikawa M."/>
            <person name="Iwata M."/>
            <person name="Karol K.G."/>
            <person name="Koehler B."/>
            <person name="Kolukisaoglu U."/>
            <person name="Kubo M."/>
            <person name="Kurata T."/>
            <person name="Lalonde S."/>
            <person name="Li K."/>
            <person name="Li Y."/>
            <person name="Litt A."/>
            <person name="Lyons E."/>
            <person name="Manning G."/>
            <person name="Maruyama T."/>
            <person name="Michael T.P."/>
            <person name="Mikami K."/>
            <person name="Miyazaki S."/>
            <person name="Morinaga S."/>
            <person name="Murata T."/>
            <person name="Mueller-Roeber B."/>
            <person name="Nelson D.R."/>
            <person name="Obara M."/>
            <person name="Oguri Y."/>
            <person name="Olmstead R.G."/>
            <person name="Onodera N."/>
            <person name="Petersen B.L."/>
            <person name="Pils B."/>
            <person name="Prigge M."/>
            <person name="Rensing S.A."/>
            <person name="Riano-Pachon D.M."/>
            <person name="Roberts A.W."/>
            <person name="Sato Y."/>
            <person name="Scheller H.V."/>
            <person name="Schulz B."/>
            <person name="Schulz C."/>
            <person name="Shakirov E.V."/>
            <person name="Shibagaki N."/>
            <person name="Shinohara N."/>
            <person name="Shippen D.E."/>
            <person name="Soerensen I."/>
            <person name="Sotooka R."/>
            <person name="Sugimoto N."/>
            <person name="Sugita M."/>
            <person name="Sumikawa N."/>
            <person name="Tanurdzic M."/>
            <person name="Theissen G."/>
            <person name="Ulvskov P."/>
            <person name="Wakazuki S."/>
            <person name="Weng J.K."/>
            <person name="Willats W.W."/>
            <person name="Wipf D."/>
            <person name="Wolf P.G."/>
            <person name="Yang L."/>
            <person name="Zimmer A.D."/>
            <person name="Zhu Q."/>
            <person name="Mitros T."/>
            <person name="Hellsten U."/>
            <person name="Loque D."/>
            <person name="Otillar R."/>
            <person name="Salamov A."/>
            <person name="Schmutz J."/>
            <person name="Shapiro H."/>
            <person name="Lindquist E."/>
            <person name="Lucas S."/>
            <person name="Rokhsar D."/>
            <person name="Grigoriev I.V."/>
        </authorList>
    </citation>
    <scope>NUCLEOTIDE SEQUENCE [LARGE SCALE GENOMIC DNA]</scope>
</reference>